<dbReference type="OrthoDB" id="5242601at2"/>
<evidence type="ECO:0000259" key="2">
    <source>
        <dbReference type="Pfam" id="PF04230"/>
    </source>
</evidence>
<dbReference type="EMBL" id="SHKO01000001">
    <property type="protein sequence ID" value="RZT99105.1"/>
    <property type="molecule type" value="Genomic_DNA"/>
</dbReference>
<dbReference type="AlphaFoldDB" id="A0A4V2FTR3"/>
<dbReference type="GO" id="GO:0016740">
    <property type="term" value="F:transferase activity"/>
    <property type="evidence" value="ECO:0007669"/>
    <property type="project" value="UniProtKB-KW"/>
</dbReference>
<reference evidence="3 4" key="1">
    <citation type="submission" date="2019-02" db="EMBL/GenBank/DDBJ databases">
        <title>Genomic Encyclopedia of Type Strains, Phase IV (KMG-IV): sequencing the most valuable type-strain genomes for metagenomic binning, comparative biology and taxonomic classification.</title>
        <authorList>
            <person name="Goeker M."/>
        </authorList>
    </citation>
    <scope>NUCLEOTIDE SEQUENCE [LARGE SCALE GENOMIC DNA]</scope>
    <source>
        <strain evidence="3 4">DSM 23814</strain>
    </source>
</reference>
<dbReference type="RefSeq" id="WP_130303372.1">
    <property type="nucleotide sequence ID" value="NZ_SHKO01000001.1"/>
</dbReference>
<keyword evidence="4" id="KW-1185">Reference proteome</keyword>
<feature type="coiled-coil region" evidence="1">
    <location>
        <begin position="312"/>
        <end position="346"/>
    </location>
</feature>
<gene>
    <name evidence="3" type="ORF">EV681_0887</name>
</gene>
<dbReference type="InterPro" id="IPR007345">
    <property type="entry name" value="Polysacch_pyruvyl_Trfase"/>
</dbReference>
<dbReference type="Pfam" id="PF04230">
    <property type="entry name" value="PS_pyruv_trans"/>
    <property type="match status" value="1"/>
</dbReference>
<feature type="domain" description="Polysaccharide pyruvyl transferase" evidence="2">
    <location>
        <begin position="50"/>
        <end position="260"/>
    </location>
</feature>
<sequence length="423" mass="47811">MNKQSGSAQQNGIIEKRLEIQAEVTGCEPLISNLKKFAENNAVYLPSAGNFGDGLIGLGTLCLFEKIGINPRTQDILANPGLPQASHIIVGGGGGWLDGLWNHYAKILDGYLAQGGQALILPSTVKGFEAFFEKYASQITIFARERVSYDHLKAIDGMQDRVFLCHDLAFATDFSAFKIYGVEQRSGRLNLFREDEEARNAAHYTHNYDLSLLWNSQSWFDKDMCLRRLSPLVELMSQFEQIHSDRLHMSILGALMGCNVTMHPSSYFKNRAVYDYSLSRFQNVTFTDSKPDEGEKPGSVSRVRDPQDLQAIENTAADMKAVNESLASLTERYRMLNEELQDTRDRNLNYAYRLDALSKQLEESAQALIEARPSAQQQAFLESRGYRLWVRYNRLYENERTGPALRKLRSAGGRILRELGILK</sequence>
<proteinExistence type="predicted"/>
<accession>A0A4V2FTR3</accession>
<name>A0A4V2FTR3_9BURK</name>
<evidence type="ECO:0000313" key="4">
    <source>
        <dbReference type="Proteomes" id="UP000293398"/>
    </source>
</evidence>
<evidence type="ECO:0000256" key="1">
    <source>
        <dbReference type="SAM" id="Coils"/>
    </source>
</evidence>
<dbReference type="Proteomes" id="UP000293398">
    <property type="component" value="Unassembled WGS sequence"/>
</dbReference>
<keyword evidence="3" id="KW-0808">Transferase</keyword>
<protein>
    <submittedName>
        <fullName evidence="3">Exopolysaccharide biosynthesis predicted pyruvyl transferase EpsI</fullName>
    </submittedName>
</protein>
<keyword evidence="1" id="KW-0175">Coiled coil</keyword>
<evidence type="ECO:0000313" key="3">
    <source>
        <dbReference type="EMBL" id="RZT99105.1"/>
    </source>
</evidence>
<comment type="caution">
    <text evidence="3">The sequence shown here is derived from an EMBL/GenBank/DDBJ whole genome shotgun (WGS) entry which is preliminary data.</text>
</comment>
<organism evidence="3 4">
    <name type="scientific">Advenella incenata</name>
    <dbReference type="NCBI Taxonomy" id="267800"/>
    <lineage>
        <taxon>Bacteria</taxon>
        <taxon>Pseudomonadati</taxon>
        <taxon>Pseudomonadota</taxon>
        <taxon>Betaproteobacteria</taxon>
        <taxon>Burkholderiales</taxon>
        <taxon>Alcaligenaceae</taxon>
    </lineage>
</organism>